<dbReference type="RefSeq" id="WP_254607833.1">
    <property type="nucleotide sequence ID" value="NZ_CABVQG010000021.1"/>
</dbReference>
<evidence type="ECO:0000313" key="3">
    <source>
        <dbReference type="Proteomes" id="UP000494120"/>
    </source>
</evidence>
<evidence type="ECO:0000259" key="1">
    <source>
        <dbReference type="Pfam" id="PF21882"/>
    </source>
</evidence>
<proteinExistence type="predicted"/>
<reference evidence="2 3" key="1">
    <citation type="submission" date="2019-09" db="EMBL/GenBank/DDBJ databases">
        <authorList>
            <person name="Depoorter E."/>
        </authorList>
    </citation>
    <scope>NUCLEOTIDE SEQUENCE [LARGE SCALE GENOMIC DNA]</scope>
    <source>
        <strain evidence="2 3">R-17378</strain>
    </source>
</reference>
<sequence>MSVENDFLAFAVGAGANVLSQAAYASMTALGTGFQAGTAQSAALNKVWRQSSIMSAVLAQFIVARTGQPAIDDGTTAALLNNLLSATAPAAGNAGQLFAVETPSNGDSSSNAASTAYVWGAMGNYGSFFPFNAASQQLTASQSGDLIYFFGTNAGVVTIPQGTSIQAPSARFVIYNGSLANLTVSAYAGDVWQNWARASEVIAPGDSIEVAWSNGQYFNVVGGTAALKRSSLFASSLAGTGYQQLPSGLIIQWGSVTTSASNDVGVTFPIAFPYNAFAVVLGNVTAGGGFFNGFNTLTKNGFQAASWVNNTQRGSTVVNWLAIGD</sequence>
<dbReference type="Gene3D" id="2.60.40.3940">
    <property type="match status" value="1"/>
</dbReference>
<feature type="domain" description="Putative tail fiber protein gp53-like C-terminal" evidence="1">
    <location>
        <begin position="245"/>
        <end position="324"/>
    </location>
</feature>
<dbReference type="InterPro" id="IPR054075">
    <property type="entry name" value="Gp53-like_C"/>
</dbReference>
<name>A0ABY6XXY6_9BURK</name>
<protein>
    <submittedName>
        <fullName evidence="2">Exported phage protein</fullName>
    </submittedName>
</protein>
<dbReference type="Proteomes" id="UP000494120">
    <property type="component" value="Unassembled WGS sequence"/>
</dbReference>
<dbReference type="EMBL" id="CABVQG010000021">
    <property type="protein sequence ID" value="VWD02445.1"/>
    <property type="molecule type" value="Genomic_DNA"/>
</dbReference>
<accession>A0ABY6XXY6</accession>
<comment type="caution">
    <text evidence="2">The sequence shown here is derived from an EMBL/GenBank/DDBJ whole genome shotgun (WGS) entry which is preliminary data.</text>
</comment>
<evidence type="ECO:0000313" key="2">
    <source>
        <dbReference type="EMBL" id="VWD02445.1"/>
    </source>
</evidence>
<gene>
    <name evidence="2" type="ORF">BLA17378_05335</name>
</gene>
<dbReference type="Pfam" id="PF21882">
    <property type="entry name" value="Gp53-like_C"/>
    <property type="match status" value="1"/>
</dbReference>
<organism evidence="2 3">
    <name type="scientific">Burkholderia aenigmatica</name>
    <dbReference type="NCBI Taxonomy" id="2015348"/>
    <lineage>
        <taxon>Bacteria</taxon>
        <taxon>Pseudomonadati</taxon>
        <taxon>Pseudomonadota</taxon>
        <taxon>Betaproteobacteria</taxon>
        <taxon>Burkholderiales</taxon>
        <taxon>Burkholderiaceae</taxon>
        <taxon>Burkholderia</taxon>
        <taxon>Burkholderia cepacia complex</taxon>
    </lineage>
</organism>
<keyword evidence="3" id="KW-1185">Reference proteome</keyword>